<dbReference type="PANTHER" id="PTHR23518">
    <property type="entry name" value="C-METHYLTRANSFERASE"/>
    <property type="match status" value="1"/>
</dbReference>
<name>A0A6B9F1N9_9EURY</name>
<proteinExistence type="predicted"/>
<feature type="transmembrane region" description="Helical" evidence="1">
    <location>
        <begin position="245"/>
        <end position="269"/>
    </location>
</feature>
<organism evidence="3 4">
    <name type="scientific">Haloplanus rallus</name>
    <dbReference type="NCBI Taxonomy" id="1816183"/>
    <lineage>
        <taxon>Archaea</taxon>
        <taxon>Methanobacteriati</taxon>
        <taxon>Methanobacteriota</taxon>
        <taxon>Stenosarchaea group</taxon>
        <taxon>Halobacteria</taxon>
        <taxon>Halobacteriales</taxon>
        <taxon>Haloferacaceae</taxon>
        <taxon>Haloplanus</taxon>
    </lineage>
</organism>
<feature type="domain" description="Major facilitator superfamily (MFS) profile" evidence="2">
    <location>
        <begin position="1"/>
        <end position="422"/>
    </location>
</feature>
<feature type="transmembrane region" description="Helical" evidence="1">
    <location>
        <begin position="281"/>
        <end position="303"/>
    </location>
</feature>
<dbReference type="Proteomes" id="UP000428325">
    <property type="component" value="Chromosome"/>
</dbReference>
<dbReference type="EMBL" id="CP034345">
    <property type="protein sequence ID" value="QGX94175.1"/>
    <property type="molecule type" value="Genomic_DNA"/>
</dbReference>
<keyword evidence="1" id="KW-0472">Membrane</keyword>
<dbReference type="InterPro" id="IPR011701">
    <property type="entry name" value="MFS"/>
</dbReference>
<evidence type="ECO:0000313" key="4">
    <source>
        <dbReference type="Proteomes" id="UP000428325"/>
    </source>
</evidence>
<dbReference type="Pfam" id="PF07690">
    <property type="entry name" value="MFS_1"/>
    <property type="match status" value="1"/>
</dbReference>
<feature type="transmembrane region" description="Helical" evidence="1">
    <location>
        <begin position="39"/>
        <end position="59"/>
    </location>
</feature>
<evidence type="ECO:0000259" key="2">
    <source>
        <dbReference type="PROSITE" id="PS50850"/>
    </source>
</evidence>
<dbReference type="PROSITE" id="PS50850">
    <property type="entry name" value="MFS"/>
    <property type="match status" value="1"/>
</dbReference>
<dbReference type="Gene3D" id="1.20.1250.20">
    <property type="entry name" value="MFS general substrate transporter like domains"/>
    <property type="match status" value="1"/>
</dbReference>
<dbReference type="InterPro" id="IPR036259">
    <property type="entry name" value="MFS_trans_sf"/>
</dbReference>
<dbReference type="GeneID" id="43368853"/>
<keyword evidence="1" id="KW-0812">Transmembrane</keyword>
<keyword evidence="4" id="KW-1185">Reference proteome</keyword>
<dbReference type="PANTHER" id="PTHR23518:SF2">
    <property type="entry name" value="MAJOR FACILITATOR SUPERFAMILY TRANSPORTER"/>
    <property type="match status" value="1"/>
</dbReference>
<feature type="transmembrane region" description="Helical" evidence="1">
    <location>
        <begin position="338"/>
        <end position="358"/>
    </location>
</feature>
<dbReference type="SUPFAM" id="SSF103473">
    <property type="entry name" value="MFS general substrate transporter"/>
    <property type="match status" value="1"/>
</dbReference>
<reference evidence="3 4" key="1">
    <citation type="submission" date="2018-12" db="EMBL/GenBank/DDBJ databases">
        <title>Complete genome sequence of Haloplanus rallus MBLA0036.</title>
        <authorList>
            <person name="Nam Y.-d."/>
            <person name="Kang J."/>
            <person name="Chung W.-H."/>
            <person name="Park Y.S."/>
        </authorList>
    </citation>
    <scope>NUCLEOTIDE SEQUENCE [LARGE SCALE GENOMIC DNA]</scope>
    <source>
        <strain evidence="3 4">MBLA0036</strain>
    </source>
</reference>
<keyword evidence="1" id="KW-1133">Transmembrane helix</keyword>
<feature type="transmembrane region" description="Helical" evidence="1">
    <location>
        <begin position="136"/>
        <end position="155"/>
    </location>
</feature>
<feature type="transmembrane region" description="Helical" evidence="1">
    <location>
        <begin position="92"/>
        <end position="116"/>
    </location>
</feature>
<dbReference type="OrthoDB" id="86286at2157"/>
<dbReference type="KEGG" id="hra:EI982_04940"/>
<dbReference type="AlphaFoldDB" id="A0A6B9F1N9"/>
<accession>A0A6B9F1N9</accession>
<feature type="transmembrane region" description="Helical" evidence="1">
    <location>
        <begin position="370"/>
        <end position="390"/>
    </location>
</feature>
<sequence>MSDRWLYAWGLASLGLGGASLIVPLYVVELGGGPATLGVLAAVAAAAGTPGALGVGWLADRTGRRRRYVLAAVGTVAVALTAVPLLDSIAAVVVANAAVWLAFAAAVPVLTLLAVVDTPESAWSDRIARLNEVQGVGWALGLLVGFVVVLAGDRLGWSAIAAQRAVCLVCGASAGVGGLVAVGSLPADSDPDRPGAAPAPRRLRRALRAARPFGVRGASFPFTPRRMDVRGLHPRRFVRRFTPDLAVFFLAVALAFAGFGAFFAPLPAYLAGVGVGDSGVFGLYLALNVAAAAFFGVAATLTARYDVTLVHVSALAVRGVAFPALVVTGGALAPTVALFVAVGFAWAVVAVSAGTLVTRLSPPIVRGEALGVYSALSTFAGGVGSVAGGWLAARGYLWTFGVAGGLVVAGAGVVLLLRRRVGRGRTAGTERTVYSTDGPD</sequence>
<feature type="transmembrane region" description="Helical" evidence="1">
    <location>
        <begin position="396"/>
        <end position="417"/>
    </location>
</feature>
<feature type="transmembrane region" description="Helical" evidence="1">
    <location>
        <begin position="7"/>
        <end position="27"/>
    </location>
</feature>
<protein>
    <submittedName>
        <fullName evidence="3">MFS transporter</fullName>
    </submittedName>
</protein>
<dbReference type="GO" id="GO:0022857">
    <property type="term" value="F:transmembrane transporter activity"/>
    <property type="evidence" value="ECO:0007669"/>
    <property type="project" value="InterPro"/>
</dbReference>
<feature type="transmembrane region" description="Helical" evidence="1">
    <location>
        <begin position="315"/>
        <end position="332"/>
    </location>
</feature>
<feature type="transmembrane region" description="Helical" evidence="1">
    <location>
        <begin position="161"/>
        <end position="183"/>
    </location>
</feature>
<evidence type="ECO:0000313" key="3">
    <source>
        <dbReference type="EMBL" id="QGX94175.1"/>
    </source>
</evidence>
<dbReference type="InterPro" id="IPR020846">
    <property type="entry name" value="MFS_dom"/>
</dbReference>
<feature type="transmembrane region" description="Helical" evidence="1">
    <location>
        <begin position="68"/>
        <end position="86"/>
    </location>
</feature>
<gene>
    <name evidence="3" type="ORF">EI982_04940</name>
</gene>
<dbReference type="RefSeq" id="WP_157688413.1">
    <property type="nucleotide sequence ID" value="NZ_CP034345.1"/>
</dbReference>
<evidence type="ECO:0000256" key="1">
    <source>
        <dbReference type="SAM" id="Phobius"/>
    </source>
</evidence>